<feature type="signal peptide" evidence="1">
    <location>
        <begin position="1"/>
        <end position="18"/>
    </location>
</feature>
<reference evidence="3" key="1">
    <citation type="submission" date="2016-11" db="UniProtKB">
        <authorList>
            <consortium name="WormBaseParasite"/>
        </authorList>
    </citation>
    <scope>IDENTIFICATION</scope>
</reference>
<organism evidence="2 3">
    <name type="scientific">Meloidogyne hapla</name>
    <name type="common">Root-knot nematode worm</name>
    <dbReference type="NCBI Taxonomy" id="6305"/>
    <lineage>
        <taxon>Eukaryota</taxon>
        <taxon>Metazoa</taxon>
        <taxon>Ecdysozoa</taxon>
        <taxon>Nematoda</taxon>
        <taxon>Chromadorea</taxon>
        <taxon>Rhabditida</taxon>
        <taxon>Tylenchina</taxon>
        <taxon>Tylenchomorpha</taxon>
        <taxon>Tylenchoidea</taxon>
        <taxon>Meloidogynidae</taxon>
        <taxon>Meloidogyninae</taxon>
        <taxon>Meloidogyne</taxon>
    </lineage>
</organism>
<sequence length="66" mass="7679">MYYFIFILSLFLINSSKSQFNWGTRSDHHTTGTILQSNGGGVQRDDGHTQYYSYQNAYNNPSKNFF</sequence>
<dbReference type="Proteomes" id="UP000095281">
    <property type="component" value="Unplaced"/>
</dbReference>
<feature type="chain" id="PRO_5009316344" evidence="1">
    <location>
        <begin position="19"/>
        <end position="66"/>
    </location>
</feature>
<protein>
    <submittedName>
        <fullName evidence="3">Uncharacterized protein</fullName>
    </submittedName>
</protein>
<proteinExistence type="predicted"/>
<name>A0A1I8C0E8_MELHA</name>
<dbReference type="WBParaSite" id="MhA1_Contig880.frz3.gene2">
    <property type="protein sequence ID" value="MhA1_Contig880.frz3.gene2"/>
    <property type="gene ID" value="MhA1_Contig880.frz3.gene2"/>
</dbReference>
<keyword evidence="1" id="KW-0732">Signal</keyword>
<evidence type="ECO:0000256" key="1">
    <source>
        <dbReference type="SAM" id="SignalP"/>
    </source>
</evidence>
<dbReference type="AlphaFoldDB" id="A0A1I8C0E8"/>
<evidence type="ECO:0000313" key="3">
    <source>
        <dbReference type="WBParaSite" id="MhA1_Contig880.frz3.gene2"/>
    </source>
</evidence>
<accession>A0A1I8C0E8</accession>
<evidence type="ECO:0000313" key="2">
    <source>
        <dbReference type="Proteomes" id="UP000095281"/>
    </source>
</evidence>
<keyword evidence="2" id="KW-1185">Reference proteome</keyword>